<evidence type="ECO:0000256" key="14">
    <source>
        <dbReference type="PIRSR" id="PIRSR036936-2"/>
    </source>
</evidence>
<evidence type="ECO:0000256" key="12">
    <source>
        <dbReference type="PIRNR" id="PIRNR036936"/>
    </source>
</evidence>
<dbReference type="GO" id="GO:0016829">
    <property type="term" value="F:lyase activity"/>
    <property type="evidence" value="ECO:0007669"/>
    <property type="project" value="UniProtKB-KW"/>
</dbReference>
<proteinExistence type="inferred from homology"/>
<dbReference type="HAMAP" id="MF_00278">
    <property type="entry name" value="HisH"/>
    <property type="match status" value="1"/>
</dbReference>
<dbReference type="NCBIfam" id="TIGR00735">
    <property type="entry name" value="hisF"/>
    <property type="match status" value="1"/>
</dbReference>
<comment type="pathway">
    <text evidence="1 12">Amino-acid biosynthesis; L-histidine biosynthesis; L-histidine from 5-phospho-alpha-D-ribose 1-diphosphate: step 5/9.</text>
</comment>
<dbReference type="InterPro" id="IPR006062">
    <property type="entry name" value="His_biosynth"/>
</dbReference>
<feature type="active site" description="For GATase activity" evidence="13">
    <location>
        <position position="189"/>
    </location>
</feature>
<dbReference type="InterPro" id="IPR017926">
    <property type="entry name" value="GATASE"/>
</dbReference>
<dbReference type="InterPro" id="IPR013785">
    <property type="entry name" value="Aldolase_TIM"/>
</dbReference>
<protein>
    <recommendedName>
        <fullName evidence="12">Imidazole glycerol phosphate synthase hisHF</fullName>
    </recommendedName>
    <domain>
        <recommendedName>
            <fullName evidence="12">Glutaminase</fullName>
            <ecNumber evidence="12">3.5.1.2</ecNumber>
        </recommendedName>
    </domain>
    <domain>
        <recommendedName>
            <fullName evidence="12">Cyclase</fullName>
        </recommendedName>
    </domain>
</protein>
<comment type="caution">
    <text evidence="17">The sequence shown here is derived from an EMBL/GenBank/DDBJ whole genome shotgun (WGS) entry which is preliminary data.</text>
</comment>
<feature type="active site" description="For GATase activity" evidence="13">
    <location>
        <position position="191"/>
    </location>
</feature>
<dbReference type="InterPro" id="IPR014640">
    <property type="entry name" value="IGPS_HisHF"/>
</dbReference>
<dbReference type="SUPFAM" id="SSF51366">
    <property type="entry name" value="Ribulose-phoshate binding barrel"/>
    <property type="match status" value="1"/>
</dbReference>
<feature type="region of interest" description="PRFAR binding" evidence="14">
    <location>
        <begin position="353"/>
        <end position="354"/>
    </location>
</feature>
<evidence type="ECO:0000259" key="16">
    <source>
        <dbReference type="Pfam" id="PF00117"/>
    </source>
</evidence>
<comment type="similarity">
    <text evidence="11 12">In the C-terminal section; belongs to the HisA/HisF family.</text>
</comment>
<evidence type="ECO:0000256" key="9">
    <source>
        <dbReference type="ARBA" id="ARBA00049534"/>
    </source>
</evidence>
<feature type="binding site" description="covalent" evidence="14">
    <location>
        <position position="86"/>
    </location>
    <ligand>
        <name>L-glutamine</name>
        <dbReference type="ChEBI" id="CHEBI:58359"/>
    </ligand>
</feature>
<evidence type="ECO:0000256" key="1">
    <source>
        <dbReference type="ARBA" id="ARBA00005091"/>
    </source>
</evidence>
<feature type="region of interest" description="PRFAR binding" evidence="14">
    <location>
        <begin position="391"/>
        <end position="393"/>
    </location>
</feature>
<feature type="binding site" evidence="14">
    <location>
        <position position="458"/>
    </location>
    <ligand>
        <name>substrate</name>
    </ligand>
</feature>
<evidence type="ECO:0000256" key="4">
    <source>
        <dbReference type="ARBA" id="ARBA00022962"/>
    </source>
</evidence>
<keyword evidence="4 12" id="KW-0315">Glutamine amidotransferase</keyword>
<dbReference type="InterPro" id="IPR029062">
    <property type="entry name" value="Class_I_gatase-like"/>
</dbReference>
<dbReference type="Pfam" id="PF00977">
    <property type="entry name" value="His_biosynth"/>
    <property type="match status" value="1"/>
</dbReference>
<dbReference type="Gene3D" id="3.40.50.880">
    <property type="match status" value="1"/>
</dbReference>
<dbReference type="NCBIfam" id="TIGR01855">
    <property type="entry name" value="IMP_synth_hisH"/>
    <property type="match status" value="1"/>
</dbReference>
<evidence type="ECO:0000256" key="3">
    <source>
        <dbReference type="ARBA" id="ARBA00022801"/>
    </source>
</evidence>
<dbReference type="PANTHER" id="PTHR21235">
    <property type="entry name" value="IMIDAZOLE GLYCEROL PHOSPHATE SYNTHASE SUBUNIT HISF/H IGP SYNTHASE SUBUNIT HISF/H"/>
    <property type="match status" value="1"/>
</dbReference>
<gene>
    <name evidence="17" type="ORF">DASB73_031490</name>
</gene>
<evidence type="ECO:0000256" key="2">
    <source>
        <dbReference type="ARBA" id="ARBA00022605"/>
    </source>
</evidence>
<evidence type="ECO:0000256" key="6">
    <source>
        <dbReference type="ARBA" id="ARBA00023239"/>
    </source>
</evidence>
<dbReference type="InterPro" id="IPR011060">
    <property type="entry name" value="RibuloseP-bd_barrel"/>
</dbReference>
<feature type="domain" description="Glutamine amidotransferase" evidence="16">
    <location>
        <begin position="7"/>
        <end position="196"/>
    </location>
</feature>
<evidence type="ECO:0000313" key="17">
    <source>
        <dbReference type="EMBL" id="GMM52186.1"/>
    </source>
</evidence>
<dbReference type="InterPro" id="IPR050064">
    <property type="entry name" value="IGPS_HisA/HisF"/>
</dbReference>
<dbReference type="Pfam" id="PF00117">
    <property type="entry name" value="GATase"/>
    <property type="match status" value="1"/>
</dbReference>
<dbReference type="GO" id="GO:0004359">
    <property type="term" value="F:glutaminase activity"/>
    <property type="evidence" value="ECO:0007669"/>
    <property type="project" value="UniProtKB-EC"/>
</dbReference>
<comment type="similarity">
    <text evidence="15">Belongs to the HisA/HisF family.</text>
</comment>
<name>A0AAV5RKW7_STABA</name>
<dbReference type="SUPFAM" id="SSF52317">
    <property type="entry name" value="Class I glutamine amidotransferase-like"/>
    <property type="match status" value="1"/>
</dbReference>
<keyword evidence="5 12" id="KW-0368">Histidine biosynthesis</keyword>
<feature type="region of interest" description="PRFAR binding" evidence="14">
    <location>
        <begin position="512"/>
        <end position="513"/>
    </location>
</feature>
<feature type="active site" evidence="13">
    <location>
        <position position="393"/>
    </location>
</feature>
<dbReference type="InterPro" id="IPR004651">
    <property type="entry name" value="HisF"/>
</dbReference>
<dbReference type="Gene3D" id="3.20.20.70">
    <property type="entry name" value="Aldolase class I"/>
    <property type="match status" value="1"/>
</dbReference>
<dbReference type="CDD" id="cd04731">
    <property type="entry name" value="HisF"/>
    <property type="match status" value="1"/>
</dbReference>
<feature type="active site" description="For GATase activity" evidence="13">
    <location>
        <position position="86"/>
    </location>
</feature>
<dbReference type="InterPro" id="IPR010139">
    <property type="entry name" value="Imidazole-glycPsynth_HisH"/>
</dbReference>
<feature type="active site" evidence="13">
    <location>
        <position position="233"/>
    </location>
</feature>
<evidence type="ECO:0000256" key="10">
    <source>
        <dbReference type="ARBA" id="ARBA00055946"/>
    </source>
</evidence>
<keyword evidence="3 12" id="KW-0378">Hydrolase</keyword>
<evidence type="ECO:0000256" key="8">
    <source>
        <dbReference type="ARBA" id="ARBA00047838"/>
    </source>
</evidence>
<keyword evidence="2 12" id="KW-0028">Amino-acid biosynthesis</keyword>
<comment type="function">
    <text evidence="10 12">IGPS catalyzes the conversion of PRFAR and glutamine to IGP, AICAR and glutamate. The glutaminase domain produces the ammonia necessary for the cyclase domain to produce IGP and AICAR from PRFAR. The ammonia is channeled to the active site of the cyclase domain.</text>
</comment>
<dbReference type="CDD" id="cd01748">
    <property type="entry name" value="GATase1_IGP_Synthase"/>
    <property type="match status" value="1"/>
</dbReference>
<dbReference type="GO" id="GO:0000105">
    <property type="term" value="P:L-histidine biosynthetic process"/>
    <property type="evidence" value="ECO:0007669"/>
    <property type="project" value="UniProtKB-UniRule"/>
</dbReference>
<feature type="binding site" evidence="14">
    <location>
        <position position="320"/>
    </location>
    <ligand>
        <name>substrate</name>
    </ligand>
</feature>
<keyword evidence="6 12" id="KW-0456">Lyase</keyword>
<evidence type="ECO:0000256" key="13">
    <source>
        <dbReference type="PIRSR" id="PIRSR036936-1"/>
    </source>
</evidence>
<feature type="region of interest" description="PRFAR binding" evidence="14">
    <location>
        <begin position="489"/>
        <end position="490"/>
    </location>
</feature>
<evidence type="ECO:0000256" key="7">
    <source>
        <dbReference type="ARBA" id="ARBA00023268"/>
    </source>
</evidence>
<dbReference type="Proteomes" id="UP001362899">
    <property type="component" value="Unassembled WGS sequence"/>
</dbReference>
<accession>A0AAV5RKW7</accession>
<evidence type="ECO:0000256" key="11">
    <source>
        <dbReference type="ARBA" id="ARBA00061106"/>
    </source>
</evidence>
<dbReference type="PANTHER" id="PTHR21235:SF2">
    <property type="entry name" value="IMIDAZOLE GLYCEROL PHOSPHATE SYNTHASE HISHF"/>
    <property type="match status" value="1"/>
</dbReference>
<reference evidence="17 18" key="1">
    <citation type="journal article" date="2023" name="Elife">
        <title>Identification of key yeast species and microbe-microbe interactions impacting larval growth of Drosophila in the wild.</title>
        <authorList>
            <person name="Mure A."/>
            <person name="Sugiura Y."/>
            <person name="Maeda R."/>
            <person name="Honda K."/>
            <person name="Sakurai N."/>
            <person name="Takahashi Y."/>
            <person name="Watada M."/>
            <person name="Katoh T."/>
            <person name="Gotoh A."/>
            <person name="Gotoh Y."/>
            <person name="Taniguchi I."/>
            <person name="Nakamura K."/>
            <person name="Hayashi T."/>
            <person name="Katayama T."/>
            <person name="Uemura T."/>
            <person name="Hattori Y."/>
        </authorList>
    </citation>
    <scope>NUCLEOTIDE SEQUENCE [LARGE SCALE GENOMIC DNA]</scope>
    <source>
        <strain evidence="17 18">SB-73</strain>
    </source>
</reference>
<comment type="catalytic activity">
    <reaction evidence="9 12">
        <text>L-glutamine + H2O = L-glutamate + NH4(+)</text>
        <dbReference type="Rhea" id="RHEA:15889"/>
        <dbReference type="ChEBI" id="CHEBI:15377"/>
        <dbReference type="ChEBI" id="CHEBI:28938"/>
        <dbReference type="ChEBI" id="CHEBI:29985"/>
        <dbReference type="ChEBI" id="CHEBI:58359"/>
        <dbReference type="EC" id="3.5.1.2"/>
    </reaction>
</comment>
<evidence type="ECO:0000256" key="15">
    <source>
        <dbReference type="RuleBase" id="RU003657"/>
    </source>
</evidence>
<dbReference type="EC" id="3.5.1.2" evidence="12"/>
<keyword evidence="7 12" id="KW-0511">Multifunctional enzyme</keyword>
<dbReference type="GO" id="GO:0000107">
    <property type="term" value="F:imidazoleglycerol-phosphate synthase activity"/>
    <property type="evidence" value="ECO:0007669"/>
    <property type="project" value="UniProtKB-UniRule"/>
</dbReference>
<evidence type="ECO:0000256" key="5">
    <source>
        <dbReference type="ARBA" id="ARBA00023102"/>
    </source>
</evidence>
<organism evidence="17 18">
    <name type="scientific">Starmerella bacillaris</name>
    <name type="common">Yeast</name>
    <name type="synonym">Candida zemplinina</name>
    <dbReference type="NCBI Taxonomy" id="1247836"/>
    <lineage>
        <taxon>Eukaryota</taxon>
        <taxon>Fungi</taxon>
        <taxon>Dikarya</taxon>
        <taxon>Ascomycota</taxon>
        <taxon>Saccharomycotina</taxon>
        <taxon>Dipodascomycetes</taxon>
        <taxon>Dipodascales</taxon>
        <taxon>Trichomonascaceae</taxon>
        <taxon>Starmerella</taxon>
    </lineage>
</organism>
<dbReference type="FunFam" id="3.20.20.70:FF:000094">
    <property type="entry name" value="Imidazole glycerol phosphate synthase hisHF"/>
    <property type="match status" value="1"/>
</dbReference>
<dbReference type="EMBL" id="BTGC01000008">
    <property type="protein sequence ID" value="GMM52186.1"/>
    <property type="molecule type" value="Genomic_DNA"/>
</dbReference>
<comment type="catalytic activity">
    <reaction evidence="8 12">
        <text>5-[(5-phospho-1-deoxy-D-ribulos-1-ylimino)methylamino]-1-(5-phospho-beta-D-ribosyl)imidazole-4-carboxamide + L-glutamine = D-erythro-1-(imidazol-4-yl)glycerol 3-phosphate + 5-amino-1-(5-phospho-beta-D-ribosyl)imidazole-4-carboxamide + L-glutamate + H(+)</text>
        <dbReference type="Rhea" id="RHEA:24793"/>
        <dbReference type="ChEBI" id="CHEBI:15378"/>
        <dbReference type="ChEBI" id="CHEBI:29985"/>
        <dbReference type="ChEBI" id="CHEBI:58278"/>
        <dbReference type="ChEBI" id="CHEBI:58359"/>
        <dbReference type="ChEBI" id="CHEBI:58475"/>
        <dbReference type="ChEBI" id="CHEBI:58525"/>
        <dbReference type="EC" id="4.3.2.10"/>
    </reaction>
</comment>
<keyword evidence="18" id="KW-1185">Reference proteome</keyword>
<feature type="region of interest" description="PRFAR binding" evidence="14">
    <location>
        <begin position="463"/>
        <end position="464"/>
    </location>
</feature>
<sequence>MAKVVHIIDVDSGNICSLENAIKKLGYEVKLVSNAEEAKTALPEAERVLLPGVGNFGHFMDQVNARKLEPLIKEYILSGKPLMGICVGLQSLFAGSTESPSSKGLGLVSSKVSKFSSDTKSVPHIGWNTCTSSLYTISPEKHYYFVHSYAKIGTEGLSEQGWQYSTCTYGDETFVAALAKDNLLFTQFHPEKSGQAGLDVINAFLTGNKHEPESNNSNNPGSGLTKRVIACLDVRSNDQGDIVVTKGDQYDVREKDDTKGVRNLGKPVEVAEKYYLQGADEVTFLNITSFRDSPLHDQPMLQVLKRASESVFVPLTIGGGIRDTLDPSTNKIVPALEVAHLYFRSGADKVSIGSDAVDAAEQYYANNKQKTGKTPIETISKAYGAQAVIVSVDPKRQYVADPSETNKHVYKTQHKGPNNEEYVWYQCTSKGGREMRDIGAFELAQAVEALGAGELLLNCIDKDGSNSGFDLELVQDIKKAVKIPVIASSGAGNPGHFVEVFEKTNVEAALGAGMFHRGEYTVKQVKEAMQKAGIVTRL</sequence>
<evidence type="ECO:0000313" key="18">
    <source>
        <dbReference type="Proteomes" id="UP001362899"/>
    </source>
</evidence>
<dbReference type="PROSITE" id="PS51273">
    <property type="entry name" value="GATASE_TYPE_1"/>
    <property type="match status" value="1"/>
</dbReference>
<dbReference type="AlphaFoldDB" id="A0AAV5RKW7"/>
<dbReference type="PIRSF" id="PIRSF036936">
    <property type="entry name" value="IGPS_HisHF"/>
    <property type="match status" value="1"/>
</dbReference>